<dbReference type="PANTHER" id="PTHR28259">
    <property type="entry name" value="FLUORIDE EXPORT PROTEIN 1-RELATED"/>
    <property type="match status" value="1"/>
</dbReference>
<keyword evidence="10" id="KW-0915">Sodium</keyword>
<evidence type="ECO:0000256" key="6">
    <source>
        <dbReference type="ARBA" id="ARBA00023303"/>
    </source>
</evidence>
<feature type="transmembrane region" description="Helical" evidence="10">
    <location>
        <begin position="105"/>
        <end position="124"/>
    </location>
</feature>
<comment type="function">
    <text evidence="9 10">Fluoride-specific ion channel. Important for reducing fluoride concentration in the cell, thus reducing its toxicity.</text>
</comment>
<feature type="binding site" evidence="10">
    <location>
        <position position="115"/>
    </location>
    <ligand>
        <name>Na(+)</name>
        <dbReference type="ChEBI" id="CHEBI:29101"/>
        <note>structural</note>
    </ligand>
</feature>
<feature type="transmembrane region" description="Helical" evidence="10">
    <location>
        <begin position="72"/>
        <end position="93"/>
    </location>
</feature>
<keyword evidence="6 10" id="KW-0407">Ion channel</keyword>
<dbReference type="PANTHER" id="PTHR28259:SF1">
    <property type="entry name" value="FLUORIDE EXPORT PROTEIN 1-RELATED"/>
    <property type="match status" value="1"/>
</dbReference>
<dbReference type="GO" id="GO:0046872">
    <property type="term" value="F:metal ion binding"/>
    <property type="evidence" value="ECO:0007669"/>
    <property type="project" value="UniProtKB-KW"/>
</dbReference>
<keyword evidence="12" id="KW-1185">Reference proteome</keyword>
<dbReference type="EMBL" id="CANL01000023">
    <property type="protein sequence ID" value="CCM63824.1"/>
    <property type="molecule type" value="Genomic_DNA"/>
</dbReference>
<keyword evidence="2 10" id="KW-1003">Cell membrane</keyword>
<gene>
    <name evidence="10" type="primary">fluC</name>
    <name evidence="10" type="synonym">crcB</name>
    <name evidence="11" type="ORF">BN381_30020</name>
</gene>
<evidence type="ECO:0000313" key="12">
    <source>
        <dbReference type="Proteomes" id="UP000018291"/>
    </source>
</evidence>
<evidence type="ECO:0000256" key="9">
    <source>
        <dbReference type="ARBA" id="ARBA00049940"/>
    </source>
</evidence>
<evidence type="ECO:0000256" key="7">
    <source>
        <dbReference type="ARBA" id="ARBA00035120"/>
    </source>
</evidence>
<dbReference type="HAMAP" id="MF_00454">
    <property type="entry name" value="FluC"/>
    <property type="match status" value="1"/>
</dbReference>
<dbReference type="HOGENOM" id="CLU_114342_1_0_11"/>
<evidence type="ECO:0000256" key="8">
    <source>
        <dbReference type="ARBA" id="ARBA00035585"/>
    </source>
</evidence>
<accession>R4YZ14</accession>
<dbReference type="GO" id="GO:0005886">
    <property type="term" value="C:plasma membrane"/>
    <property type="evidence" value="ECO:0007669"/>
    <property type="project" value="UniProtKB-SubCell"/>
</dbReference>
<keyword evidence="10" id="KW-0479">Metal-binding</keyword>
<protein>
    <recommendedName>
        <fullName evidence="10">Fluoride-specific ion channel FluC</fullName>
    </recommendedName>
</protein>
<evidence type="ECO:0000256" key="4">
    <source>
        <dbReference type="ARBA" id="ARBA00022989"/>
    </source>
</evidence>
<evidence type="ECO:0000256" key="1">
    <source>
        <dbReference type="ARBA" id="ARBA00004651"/>
    </source>
</evidence>
<dbReference type="GO" id="GO:0062054">
    <property type="term" value="F:fluoride channel activity"/>
    <property type="evidence" value="ECO:0007669"/>
    <property type="project" value="UniProtKB-UniRule"/>
</dbReference>
<comment type="subcellular location">
    <subcellularLocation>
        <location evidence="1 10">Cell membrane</location>
        <topology evidence="1 10">Multi-pass membrane protein</topology>
    </subcellularLocation>
</comment>
<evidence type="ECO:0000256" key="2">
    <source>
        <dbReference type="ARBA" id="ARBA00022475"/>
    </source>
</evidence>
<organism evidence="11 12">
    <name type="scientific">Candidatus Neomicrothrix parvicella RN1</name>
    <dbReference type="NCBI Taxonomy" id="1229780"/>
    <lineage>
        <taxon>Bacteria</taxon>
        <taxon>Bacillati</taxon>
        <taxon>Actinomycetota</taxon>
        <taxon>Acidimicrobiia</taxon>
        <taxon>Acidimicrobiales</taxon>
        <taxon>Microthrixaceae</taxon>
        <taxon>Candidatus Neomicrothrix</taxon>
    </lineage>
</organism>
<dbReference type="RefSeq" id="WP_012227011.1">
    <property type="nucleotide sequence ID" value="NZ_HG422565.1"/>
</dbReference>
<evidence type="ECO:0000256" key="3">
    <source>
        <dbReference type="ARBA" id="ARBA00022692"/>
    </source>
</evidence>
<sequence length="165" mass="17073">MTPNEPAVSPGLPVVDAAIDPDLLERPDQVLRREVWPGLEVMVAVSLGGALGALGRYGLAQAVATDGLGVPWATLIANVGGSLLLGVLTAVAIARFPDHQYLRPFLGVGVLGSFTTYSTFAVELDTRLGQTHLATALGYGLLSVMLGVAAAAVGLWLGRTAVRDE</sequence>
<comment type="similarity">
    <text evidence="7 10">Belongs to the fluoride channel Fluc/FEX (TC 1.A.43) family.</text>
</comment>
<keyword evidence="4 10" id="KW-1133">Transmembrane helix</keyword>
<name>R4YZ14_9ACTN</name>
<feature type="binding site" evidence="10">
    <location>
        <position position="112"/>
    </location>
    <ligand>
        <name>Na(+)</name>
        <dbReference type="ChEBI" id="CHEBI:29101"/>
        <note>structural</note>
    </ligand>
</feature>
<dbReference type="eggNOG" id="COG0239">
    <property type="taxonomic scope" value="Bacteria"/>
</dbReference>
<comment type="caution">
    <text evidence="11">The sequence shown here is derived from an EMBL/GenBank/DDBJ whole genome shotgun (WGS) entry which is preliminary data.</text>
</comment>
<dbReference type="GO" id="GO:0140114">
    <property type="term" value="P:cellular detoxification of fluoride"/>
    <property type="evidence" value="ECO:0007669"/>
    <property type="project" value="UniProtKB-UniRule"/>
</dbReference>
<evidence type="ECO:0000256" key="10">
    <source>
        <dbReference type="HAMAP-Rule" id="MF_00454"/>
    </source>
</evidence>
<dbReference type="Proteomes" id="UP000018291">
    <property type="component" value="Unassembled WGS sequence"/>
</dbReference>
<feature type="transmembrane region" description="Helical" evidence="10">
    <location>
        <begin position="136"/>
        <end position="157"/>
    </location>
</feature>
<keyword evidence="5 10" id="KW-0472">Membrane</keyword>
<dbReference type="Pfam" id="PF02537">
    <property type="entry name" value="CRCB"/>
    <property type="match status" value="1"/>
</dbReference>
<proteinExistence type="inferred from homology"/>
<evidence type="ECO:0000313" key="11">
    <source>
        <dbReference type="EMBL" id="CCM63824.1"/>
    </source>
</evidence>
<keyword evidence="10" id="KW-0406">Ion transport</keyword>
<keyword evidence="3 10" id="KW-0812">Transmembrane</keyword>
<evidence type="ECO:0000256" key="5">
    <source>
        <dbReference type="ARBA" id="ARBA00023136"/>
    </source>
</evidence>
<dbReference type="InterPro" id="IPR003691">
    <property type="entry name" value="FluC"/>
</dbReference>
<feature type="transmembrane region" description="Helical" evidence="10">
    <location>
        <begin position="41"/>
        <end position="60"/>
    </location>
</feature>
<comment type="activity regulation">
    <text evidence="10">Na(+) is not transported, but it plays an essential structural role and its presence is essential for fluoride channel function.</text>
</comment>
<reference evidence="11 12" key="1">
    <citation type="journal article" date="2013" name="ISME J.">
        <title>Metabolic model for the filamentous 'Candidatus Microthrix parvicella' based on genomic and metagenomic analyses.</title>
        <authorList>
            <person name="Jon McIlroy S."/>
            <person name="Kristiansen R."/>
            <person name="Albertsen M."/>
            <person name="Michael Karst S."/>
            <person name="Rossetti S."/>
            <person name="Lund Nielsen J."/>
            <person name="Tandoi V."/>
            <person name="James Seviour R."/>
            <person name="Nielsen P.H."/>
        </authorList>
    </citation>
    <scope>NUCLEOTIDE SEQUENCE [LARGE SCALE GENOMIC DNA]</scope>
    <source>
        <strain evidence="11 12">RN1</strain>
    </source>
</reference>
<keyword evidence="10" id="KW-0813">Transport</keyword>
<comment type="catalytic activity">
    <reaction evidence="8">
        <text>fluoride(in) = fluoride(out)</text>
        <dbReference type="Rhea" id="RHEA:76159"/>
        <dbReference type="ChEBI" id="CHEBI:17051"/>
    </reaction>
    <physiologicalReaction direction="left-to-right" evidence="8">
        <dbReference type="Rhea" id="RHEA:76160"/>
    </physiologicalReaction>
</comment>
<dbReference type="AlphaFoldDB" id="R4YZ14"/>